<geneLocation type="plasmid" evidence="2 3">
    <name>pSS37A-Re-1</name>
</geneLocation>
<dbReference type="PANTHER" id="PTHR42759">
    <property type="entry name" value="MOXR FAMILY PROTEIN"/>
    <property type="match status" value="1"/>
</dbReference>
<gene>
    <name evidence="2" type="primary">moxR</name>
    <name evidence="2" type="ORF">SS37A_38010</name>
</gene>
<protein>
    <submittedName>
        <fullName evidence="2">ATPase AAA</fullName>
    </submittedName>
</protein>
<dbReference type="Gene3D" id="1.10.8.80">
    <property type="entry name" value="Magnesium chelatase subunit I, C-Terminal domain"/>
    <property type="match status" value="1"/>
</dbReference>
<dbReference type="Pfam" id="PF07726">
    <property type="entry name" value="AAA_3"/>
    <property type="match status" value="1"/>
</dbReference>
<dbReference type="InterPro" id="IPR050764">
    <property type="entry name" value="CbbQ/NirQ/NorQ/GpvN"/>
</dbReference>
<dbReference type="PIRSF" id="PIRSF002849">
    <property type="entry name" value="AAA_ATPase_chaperone_MoxR_prd"/>
    <property type="match status" value="1"/>
</dbReference>
<evidence type="ECO:0000259" key="1">
    <source>
        <dbReference type="SMART" id="SM00382"/>
    </source>
</evidence>
<dbReference type="PANTHER" id="PTHR42759:SF6">
    <property type="entry name" value="REGULATORY PROTEIN-RELATED"/>
    <property type="match status" value="1"/>
</dbReference>
<dbReference type="Gene3D" id="3.40.50.300">
    <property type="entry name" value="P-loop containing nucleotide triphosphate hydrolases"/>
    <property type="match status" value="1"/>
</dbReference>
<organism evidence="2 3">
    <name type="scientific">Methylocystis iwaonis</name>
    <dbReference type="NCBI Taxonomy" id="2885079"/>
    <lineage>
        <taxon>Bacteria</taxon>
        <taxon>Pseudomonadati</taxon>
        <taxon>Pseudomonadota</taxon>
        <taxon>Alphaproteobacteria</taxon>
        <taxon>Hyphomicrobiales</taxon>
        <taxon>Methylocystaceae</taxon>
        <taxon>Methylocystis</taxon>
    </lineage>
</organism>
<dbReference type="SUPFAM" id="SSF52540">
    <property type="entry name" value="P-loop containing nucleoside triphosphate hydrolases"/>
    <property type="match status" value="1"/>
</dbReference>
<evidence type="ECO:0000313" key="3">
    <source>
        <dbReference type="Proteomes" id="UP001317629"/>
    </source>
</evidence>
<dbReference type="Pfam" id="PF17863">
    <property type="entry name" value="AAA_lid_2"/>
    <property type="match status" value="1"/>
</dbReference>
<reference evidence="2 3" key="1">
    <citation type="journal article" date="2023" name="Int. J. Syst. Evol. Microbiol.">
        <title>Methylocystis iwaonis sp. nov., a type II methane-oxidizing bacterium from surface soil of a rice paddy field in Japan, and emended description of the genus Methylocystis (ex Whittenbury et al. 1970) Bowman et al. 1993.</title>
        <authorList>
            <person name="Kaise H."/>
            <person name="Sawadogo J.B."/>
            <person name="Alam M.S."/>
            <person name="Ueno C."/>
            <person name="Dianou D."/>
            <person name="Shinjo R."/>
            <person name="Asakawa S."/>
        </authorList>
    </citation>
    <scope>NUCLEOTIDE SEQUENCE [LARGE SCALE GENOMIC DNA]</scope>
    <source>
        <strain evidence="2 3">SS37A-Re</strain>
    </source>
</reference>
<dbReference type="InterPro" id="IPR041628">
    <property type="entry name" value="ChlI/MoxR_AAA_lid"/>
</dbReference>
<dbReference type="RefSeq" id="WP_281932240.1">
    <property type="nucleotide sequence ID" value="NZ_AP027143.1"/>
</dbReference>
<feature type="domain" description="AAA+ ATPase" evidence="1">
    <location>
        <begin position="45"/>
        <end position="189"/>
    </location>
</feature>
<dbReference type="Proteomes" id="UP001317629">
    <property type="component" value="Plasmid pSS37A-Re-1"/>
</dbReference>
<sequence>MNDDSQKVHKLGEWRERALAFEQEIQKAVIGQERVIRLVTIGVFARGHIMIEGDVGVGKTTLLRAVSRALGGDFARFEGTVDMMPSDILYHTYLGDDGRPRVEASELLRLADTLPVFFFNEINRARPQVHSLLLRLMAERSVTAFNRLVNFPYLQVFADRNMVEREETFELPAAARDRFFMEISMQAPADPEARRSLIFDPVFQDVDLLLDRVAPGTVDYREIGRVARVIQETVKASPTLQSYVLNLWRALTEPASVGISLRDVDVATLVKGGASPRGLATLALAARVRAWLEGRDYLTPDDIKDVFLEVMAHRIFVDPIHALRGDEPVRQLCQAVFDTIPVP</sequence>
<accession>A0ABN6VNX4</accession>
<dbReference type="CDD" id="cd00009">
    <property type="entry name" value="AAA"/>
    <property type="match status" value="1"/>
</dbReference>
<dbReference type="InterPro" id="IPR001270">
    <property type="entry name" value="ClpA/B"/>
</dbReference>
<keyword evidence="3" id="KW-1185">Reference proteome</keyword>
<dbReference type="InterPro" id="IPR003593">
    <property type="entry name" value="AAA+_ATPase"/>
</dbReference>
<keyword evidence="2" id="KW-0614">Plasmid</keyword>
<dbReference type="EMBL" id="AP027143">
    <property type="protein sequence ID" value="BDV36271.1"/>
    <property type="molecule type" value="Genomic_DNA"/>
</dbReference>
<evidence type="ECO:0000313" key="2">
    <source>
        <dbReference type="EMBL" id="BDV36271.1"/>
    </source>
</evidence>
<proteinExistence type="predicted"/>
<dbReference type="SMART" id="SM00382">
    <property type="entry name" value="AAA"/>
    <property type="match status" value="1"/>
</dbReference>
<dbReference type="InterPro" id="IPR027417">
    <property type="entry name" value="P-loop_NTPase"/>
</dbReference>
<dbReference type="PRINTS" id="PR00300">
    <property type="entry name" value="CLPPROTEASEA"/>
</dbReference>
<dbReference type="InterPro" id="IPR011703">
    <property type="entry name" value="ATPase_AAA-3"/>
</dbReference>
<name>A0ABN6VNX4_9HYPH</name>